<organism evidence="1">
    <name type="scientific">viral metagenome</name>
    <dbReference type="NCBI Taxonomy" id="1070528"/>
    <lineage>
        <taxon>unclassified sequences</taxon>
        <taxon>metagenomes</taxon>
        <taxon>organismal metagenomes</taxon>
    </lineage>
</organism>
<reference evidence="1" key="1">
    <citation type="journal article" date="2020" name="Nature">
        <title>Giant virus diversity and host interactions through global metagenomics.</title>
        <authorList>
            <person name="Schulz F."/>
            <person name="Roux S."/>
            <person name="Paez-Espino D."/>
            <person name="Jungbluth S."/>
            <person name="Walsh D.A."/>
            <person name="Denef V.J."/>
            <person name="McMahon K.D."/>
            <person name="Konstantinidis K.T."/>
            <person name="Eloe-Fadrosh E.A."/>
            <person name="Kyrpides N.C."/>
            <person name="Woyke T."/>
        </authorList>
    </citation>
    <scope>NUCLEOTIDE SEQUENCE</scope>
    <source>
        <strain evidence="1">GVMAG-M-3300023174-104</strain>
    </source>
</reference>
<dbReference type="AlphaFoldDB" id="A0A6C0D0J8"/>
<protein>
    <submittedName>
        <fullName evidence="1">Uncharacterized protein</fullName>
    </submittedName>
</protein>
<proteinExistence type="predicted"/>
<name>A0A6C0D0J8_9ZZZZ</name>
<accession>A0A6C0D0J8</accession>
<dbReference type="EMBL" id="MN739518">
    <property type="protein sequence ID" value="QHT09942.1"/>
    <property type="molecule type" value="Genomic_DNA"/>
</dbReference>
<evidence type="ECO:0000313" key="1">
    <source>
        <dbReference type="EMBL" id="QHT09942.1"/>
    </source>
</evidence>
<sequence length="262" mass="30305">MNDANYRDEANNIDYKDSIYINQEAYPFYSSYIDRTRESQRILCMPTFTPTEHGPWALFLFLCHRLQFVINVSQVPVDSFFSFSTCSKRRTESYETEETFSNESSNGNITFIKANLHSCQFTIQKPFDEHGLTIGIGNSIPSSRTFYDIYGQTTDVSCLYGPIPHHHLINSTQPFLVYIDFIPLTHFPPPYSLQKIIIRLYQCGHILEQQITKGRSDQDDDYLTFLSSCILQQTMIILFRFPSLLSSSIIQNTIKNITLLPL</sequence>